<keyword evidence="2" id="KW-1185">Reference proteome</keyword>
<dbReference type="AlphaFoldDB" id="D3VB32"/>
<dbReference type="HOGENOM" id="CLU_3298834_0_0_6"/>
<name>D3VB32_XENNA</name>
<dbReference type="Proteomes" id="UP000008075">
    <property type="component" value="Chromosome"/>
</dbReference>
<evidence type="ECO:0000313" key="1">
    <source>
        <dbReference type="EMBL" id="CBJ91807.1"/>
    </source>
</evidence>
<evidence type="ECO:0000313" key="2">
    <source>
        <dbReference type="Proteomes" id="UP000008075"/>
    </source>
</evidence>
<sequence>MKIRKLLYETDEVLGLRHMIRYYAPLCFKTTFVTMRNNMG</sequence>
<protein>
    <submittedName>
        <fullName evidence="1">Uncharacterized protein</fullName>
    </submittedName>
</protein>
<accession>D3VB32</accession>
<gene>
    <name evidence="1" type="ordered locus">XNC1_3776</name>
</gene>
<organism evidence="1 2">
    <name type="scientific">Xenorhabdus nematophila (strain ATCC 19061 / DSM 3370 / CCUG 14189 / LMG 1036 / NCIMB 9965 / AN6)</name>
    <dbReference type="NCBI Taxonomy" id="406817"/>
    <lineage>
        <taxon>Bacteria</taxon>
        <taxon>Pseudomonadati</taxon>
        <taxon>Pseudomonadota</taxon>
        <taxon>Gammaproteobacteria</taxon>
        <taxon>Enterobacterales</taxon>
        <taxon>Morganellaceae</taxon>
        <taxon>Xenorhabdus</taxon>
    </lineage>
</organism>
<proteinExistence type="predicted"/>
<dbReference type="STRING" id="406817.XNC1_3776"/>
<dbReference type="KEGG" id="xne:XNC1_3776"/>
<dbReference type="EMBL" id="FN667742">
    <property type="protein sequence ID" value="CBJ91807.1"/>
    <property type="molecule type" value="Genomic_DNA"/>
</dbReference>
<reference evidence="1 2" key="1">
    <citation type="journal article" date="2011" name="PLoS ONE">
        <title>The entomopathogenic bacterial endosymbionts xenorhabdus and photorhabdus: convergent lifestyles from divergent genomes.</title>
        <authorList>
            <person name="Chaston J.M."/>
            <person name="Suen G."/>
            <person name="Tucker S.L."/>
            <person name="Andersen A.W."/>
            <person name="Bhasin A."/>
            <person name="Bode E."/>
            <person name="Bode H.B."/>
            <person name="Brachmann A.O."/>
            <person name="Cowles C.E."/>
            <person name="Cowles K.N."/>
            <person name="Darby C."/>
            <person name="de Leon L."/>
            <person name="Drace K."/>
            <person name="Du Z."/>
            <person name="Givaudan A."/>
            <person name="Herbert Tran E.E."/>
            <person name="Jewell K.A."/>
            <person name="Knack J.J."/>
            <person name="Krasomil-Osterfeld K.C."/>
            <person name="Kukor R."/>
            <person name="Lanois A."/>
            <person name="Latreille P."/>
            <person name="Leimgruber N.K."/>
            <person name="Lipke C.M."/>
            <person name="Liu R."/>
            <person name="Lu X."/>
            <person name="Martens E.C."/>
            <person name="Marri P.R."/>
            <person name="Medigue C."/>
            <person name="Menard M.L."/>
            <person name="Miller N.M."/>
            <person name="Morales-Soto N."/>
            <person name="Norton S."/>
            <person name="Ogier J.C."/>
            <person name="Orchard S.S."/>
            <person name="Park D."/>
            <person name="Park Y."/>
            <person name="Qurollo B.A."/>
            <person name="Sugar D.R."/>
            <person name="Richards G.R."/>
            <person name="Rouy Z."/>
            <person name="Slominski B."/>
            <person name="Slominski K."/>
            <person name="Snyder H."/>
            <person name="Tjaden B.C."/>
            <person name="van der Hoeven R."/>
            <person name="Welch R.D."/>
            <person name="Wheeler C."/>
            <person name="Xiang B."/>
            <person name="Barbazuk B."/>
            <person name="Gaudriault S."/>
            <person name="Goodner B."/>
            <person name="Slater S.C."/>
            <person name="Forst S."/>
            <person name="Goldman B.S."/>
            <person name="Goodrich-Blair H."/>
        </authorList>
    </citation>
    <scope>NUCLEOTIDE SEQUENCE [LARGE SCALE GENOMIC DNA]</scope>
    <source>
        <strain evidence="2">ATCC 19061 / DSM 3370 / CCUG 14189 / LMG 1036 / NCIMB 9965 / AN6</strain>
    </source>
</reference>